<dbReference type="AlphaFoldDB" id="A0A6A6PVF2"/>
<evidence type="ECO:0000313" key="2">
    <source>
        <dbReference type="EMBL" id="KAF2483776.1"/>
    </source>
</evidence>
<protein>
    <submittedName>
        <fullName evidence="2">Uncharacterized protein</fullName>
    </submittedName>
</protein>
<dbReference type="RefSeq" id="XP_033590346.1">
    <property type="nucleotide sequence ID" value="XM_033737196.1"/>
</dbReference>
<organism evidence="2 3">
    <name type="scientific">Neohortaea acidophila</name>
    <dbReference type="NCBI Taxonomy" id="245834"/>
    <lineage>
        <taxon>Eukaryota</taxon>
        <taxon>Fungi</taxon>
        <taxon>Dikarya</taxon>
        <taxon>Ascomycota</taxon>
        <taxon>Pezizomycotina</taxon>
        <taxon>Dothideomycetes</taxon>
        <taxon>Dothideomycetidae</taxon>
        <taxon>Mycosphaerellales</taxon>
        <taxon>Teratosphaeriaceae</taxon>
        <taxon>Neohortaea</taxon>
    </lineage>
</organism>
<dbReference type="EMBL" id="MU001635">
    <property type="protein sequence ID" value="KAF2483776.1"/>
    <property type="molecule type" value="Genomic_DNA"/>
</dbReference>
<feature type="compositionally biased region" description="Pro residues" evidence="1">
    <location>
        <begin position="89"/>
        <end position="101"/>
    </location>
</feature>
<feature type="compositionally biased region" description="Low complexity" evidence="1">
    <location>
        <begin position="18"/>
        <end position="40"/>
    </location>
</feature>
<keyword evidence="3" id="KW-1185">Reference proteome</keyword>
<name>A0A6A6PVF2_9PEZI</name>
<feature type="region of interest" description="Disordered" evidence="1">
    <location>
        <begin position="1"/>
        <end position="104"/>
    </location>
</feature>
<evidence type="ECO:0000256" key="1">
    <source>
        <dbReference type="SAM" id="MobiDB-lite"/>
    </source>
</evidence>
<dbReference type="GeneID" id="54478198"/>
<reference evidence="2" key="1">
    <citation type="journal article" date="2020" name="Stud. Mycol.">
        <title>101 Dothideomycetes genomes: a test case for predicting lifestyles and emergence of pathogens.</title>
        <authorList>
            <person name="Haridas S."/>
            <person name="Albert R."/>
            <person name="Binder M."/>
            <person name="Bloem J."/>
            <person name="Labutti K."/>
            <person name="Salamov A."/>
            <person name="Andreopoulos B."/>
            <person name="Baker S."/>
            <person name="Barry K."/>
            <person name="Bills G."/>
            <person name="Bluhm B."/>
            <person name="Cannon C."/>
            <person name="Castanera R."/>
            <person name="Culley D."/>
            <person name="Daum C."/>
            <person name="Ezra D."/>
            <person name="Gonzalez J."/>
            <person name="Henrissat B."/>
            <person name="Kuo A."/>
            <person name="Liang C."/>
            <person name="Lipzen A."/>
            <person name="Lutzoni F."/>
            <person name="Magnuson J."/>
            <person name="Mondo S."/>
            <person name="Nolan M."/>
            <person name="Ohm R."/>
            <person name="Pangilinan J."/>
            <person name="Park H.-J."/>
            <person name="Ramirez L."/>
            <person name="Alfaro M."/>
            <person name="Sun H."/>
            <person name="Tritt A."/>
            <person name="Yoshinaga Y."/>
            <person name="Zwiers L.-H."/>
            <person name="Turgeon B."/>
            <person name="Goodwin S."/>
            <person name="Spatafora J."/>
            <person name="Crous P."/>
            <person name="Grigoriev I."/>
        </authorList>
    </citation>
    <scope>NUCLEOTIDE SEQUENCE</scope>
    <source>
        <strain evidence="2">CBS 113389</strain>
    </source>
</reference>
<proteinExistence type="predicted"/>
<dbReference type="Proteomes" id="UP000799767">
    <property type="component" value="Unassembled WGS sequence"/>
</dbReference>
<sequence length="369" mass="38920">MEQFNKNNPSTPHGREGSLSSLSSSINDSAYSSPSAGAAPIRSRAPSYTPSYMNAQVPIRKPVGAQQPNRIPSGLAGSTMPPTNQPAVATPPPPPPPPPPASKGTLLLAIATTPHPSTRFFLRSMLIRRLYKQIVVLGNAAYETQLKQLKIEIYSILGNLGQEVAIQMALRPNLDEAEIYTVISKAVADGEAVYGVLCSPAYSFTPRQAASSASVMNIDQAALEASFKTGVAFLQSVAKQAIPNFRAAAQDSKVQQSGLFLVTGLANETEGDDSHLALINSAACRSVMTLLVEAASGRGLTIDYAENLLLPEPEPVVVEAEEEKVVNGVAKPAPLNVRKAAAATAANGYAEPESPTRLWALYSEMGAAE</sequence>
<evidence type="ECO:0000313" key="3">
    <source>
        <dbReference type="Proteomes" id="UP000799767"/>
    </source>
</evidence>
<accession>A0A6A6PVF2</accession>
<gene>
    <name evidence="2" type="ORF">BDY17DRAFT_324483</name>
</gene>
<feature type="compositionally biased region" description="Polar residues" evidence="1">
    <location>
        <begin position="1"/>
        <end position="11"/>
    </location>
</feature>
<dbReference type="OrthoDB" id="3891008at2759"/>